<dbReference type="PANTHER" id="PTHR33204:SF18">
    <property type="entry name" value="TRANSCRIPTIONAL REGULATORY PROTEIN"/>
    <property type="match status" value="1"/>
</dbReference>
<evidence type="ECO:0000259" key="5">
    <source>
        <dbReference type="PROSITE" id="PS51118"/>
    </source>
</evidence>
<evidence type="ECO:0000256" key="3">
    <source>
        <dbReference type="ARBA" id="ARBA00023163"/>
    </source>
</evidence>
<dbReference type="PANTHER" id="PTHR33204">
    <property type="entry name" value="TRANSCRIPTIONAL REGULATOR, MARR FAMILY"/>
    <property type="match status" value="1"/>
</dbReference>
<evidence type="ECO:0000256" key="2">
    <source>
        <dbReference type="ARBA" id="ARBA00023125"/>
    </source>
</evidence>
<feature type="region of interest" description="Disordered" evidence="4">
    <location>
        <begin position="136"/>
        <end position="155"/>
    </location>
</feature>
<keyword evidence="3" id="KW-0804">Transcription</keyword>
<keyword evidence="2" id="KW-0238">DNA-binding</keyword>
<dbReference type="Proteomes" id="UP000075950">
    <property type="component" value="Chromosome"/>
</dbReference>
<dbReference type="InterPro" id="IPR036390">
    <property type="entry name" value="WH_DNA-bd_sf"/>
</dbReference>
<name>A0A142NPQ2_BRELN</name>
<sequence length="155" mass="17149">MEWLEYDSAVCSIRRSLDVIGQKWTLLILRDAFHGVRRFDQLRDHLGVSDPVLAERLRTLVAAGLLESAPYSVPGQRIRKEYRLTEKGRDLYPVLIGLVQWGDKHCSEPDGPPVRVTHRDCGEPVEAKVLCAAGHELTSPNEGQTAPGPGAKAKA</sequence>
<evidence type="ECO:0000256" key="1">
    <source>
        <dbReference type="ARBA" id="ARBA00023015"/>
    </source>
</evidence>
<evidence type="ECO:0000313" key="7">
    <source>
        <dbReference type="Proteomes" id="UP000075950"/>
    </source>
</evidence>
<dbReference type="Pfam" id="PF01638">
    <property type="entry name" value="HxlR"/>
    <property type="match status" value="1"/>
</dbReference>
<evidence type="ECO:0000256" key="4">
    <source>
        <dbReference type="SAM" id="MobiDB-lite"/>
    </source>
</evidence>
<accession>A0A142NPQ2</accession>
<dbReference type="EMBL" id="CP014869">
    <property type="protein sequence ID" value="AMT94768.1"/>
    <property type="molecule type" value="Genomic_DNA"/>
</dbReference>
<proteinExistence type="predicted"/>
<dbReference type="InterPro" id="IPR002577">
    <property type="entry name" value="HTH_HxlR"/>
</dbReference>
<reference evidence="7" key="1">
    <citation type="submission" date="2016-03" db="EMBL/GenBank/DDBJ databases">
        <authorList>
            <person name="Ploux O."/>
        </authorList>
    </citation>
    <scope>NUCLEOTIDE SEQUENCE [LARGE SCALE GENOMIC DNA]</scope>
    <source>
        <strain evidence="7">BS258</strain>
    </source>
</reference>
<feature type="domain" description="HTH hxlR-type" evidence="5">
    <location>
        <begin position="11"/>
        <end position="110"/>
    </location>
</feature>
<dbReference type="AlphaFoldDB" id="A0A142NPQ2"/>
<evidence type="ECO:0000313" key="6">
    <source>
        <dbReference type="EMBL" id="AMT94768.1"/>
    </source>
</evidence>
<protein>
    <submittedName>
        <fullName evidence="6">Transcriptional regulator</fullName>
    </submittedName>
</protein>
<gene>
    <name evidence="6" type="ORF">A2T55_14280</name>
</gene>
<dbReference type="Gene3D" id="1.10.10.10">
    <property type="entry name" value="Winged helix-like DNA-binding domain superfamily/Winged helix DNA-binding domain"/>
    <property type="match status" value="1"/>
</dbReference>
<dbReference type="KEGG" id="bly:A2T55_14280"/>
<dbReference type="GO" id="GO:0003677">
    <property type="term" value="F:DNA binding"/>
    <property type="evidence" value="ECO:0007669"/>
    <property type="project" value="UniProtKB-KW"/>
</dbReference>
<dbReference type="PROSITE" id="PS51118">
    <property type="entry name" value="HTH_HXLR"/>
    <property type="match status" value="1"/>
</dbReference>
<organism evidence="6 7">
    <name type="scientific">Brevibacterium linens</name>
    <dbReference type="NCBI Taxonomy" id="1703"/>
    <lineage>
        <taxon>Bacteria</taxon>
        <taxon>Bacillati</taxon>
        <taxon>Actinomycetota</taxon>
        <taxon>Actinomycetes</taxon>
        <taxon>Micrococcales</taxon>
        <taxon>Brevibacteriaceae</taxon>
        <taxon>Brevibacterium</taxon>
    </lineage>
</organism>
<keyword evidence="1" id="KW-0805">Transcription regulation</keyword>
<dbReference type="SUPFAM" id="SSF46785">
    <property type="entry name" value="Winged helix' DNA-binding domain"/>
    <property type="match status" value="1"/>
</dbReference>
<dbReference type="RefSeq" id="WP_062862332.1">
    <property type="nucleotide sequence ID" value="NZ_CP014869.1"/>
</dbReference>
<dbReference type="InterPro" id="IPR036388">
    <property type="entry name" value="WH-like_DNA-bd_sf"/>
</dbReference>